<accession>A0AAC9RRA0</accession>
<name>A0AAC9RRA0_9STAP</name>
<dbReference type="KEGG" id="slz:B5P37_05775"/>
<reference evidence="1 2" key="1">
    <citation type="submission" date="2017-04" db="EMBL/GenBank/DDBJ databases">
        <authorList>
            <person name="Veseli I.A."/>
            <person name="Tang C."/>
            <person name="Pombert J.-F."/>
        </authorList>
    </citation>
    <scope>NUCLEOTIDE SEQUENCE [LARGE SCALE GENOMIC DNA]</scope>
    <source>
        <strain evidence="1 2">ATCC 700373</strain>
    </source>
</reference>
<protein>
    <submittedName>
        <fullName evidence="1">Uncharacterized protein</fullName>
    </submittedName>
</protein>
<dbReference type="AlphaFoldDB" id="A0AAC9RRA0"/>
<dbReference type="EMBL" id="CP020773">
    <property type="protein sequence ID" value="ARJ50863.1"/>
    <property type="molecule type" value="Genomic_DNA"/>
</dbReference>
<evidence type="ECO:0000313" key="2">
    <source>
        <dbReference type="Proteomes" id="UP000242864"/>
    </source>
</evidence>
<sequence length="122" mass="14255">MDDLVNSMINKPHPSLIYQLADELFLNEAERRIFISNFIEEHQLSISSSVNVTGRFREKERQAFTLNDLIKLYKFYKDILFENTRSVIFGDIYYHGIILGANDNIIVFSMYESLEALIAELL</sequence>
<organism evidence="1 2">
    <name type="scientific">Staphylococcus lutrae</name>
    <dbReference type="NCBI Taxonomy" id="155085"/>
    <lineage>
        <taxon>Bacteria</taxon>
        <taxon>Bacillati</taxon>
        <taxon>Bacillota</taxon>
        <taxon>Bacilli</taxon>
        <taxon>Bacillales</taxon>
        <taxon>Staphylococcaceae</taxon>
        <taxon>Staphylococcus</taxon>
    </lineage>
</organism>
<keyword evidence="2" id="KW-1185">Reference proteome</keyword>
<proteinExistence type="predicted"/>
<evidence type="ECO:0000313" key="1">
    <source>
        <dbReference type="EMBL" id="ARJ50863.1"/>
    </source>
</evidence>
<dbReference type="Proteomes" id="UP000242864">
    <property type="component" value="Chromosome"/>
</dbReference>
<gene>
    <name evidence="1" type="ORF">B5P37_05775</name>
</gene>